<evidence type="ECO:0000256" key="1">
    <source>
        <dbReference type="SAM" id="MobiDB-lite"/>
    </source>
</evidence>
<dbReference type="AlphaFoldDB" id="A0AAN4ZG43"/>
<accession>A0AAN4ZG43</accession>
<keyword evidence="2" id="KW-0732">Signal</keyword>
<evidence type="ECO:0000256" key="2">
    <source>
        <dbReference type="SAM" id="SignalP"/>
    </source>
</evidence>
<keyword evidence="4" id="KW-1185">Reference proteome</keyword>
<protein>
    <submittedName>
        <fullName evidence="3">Uncharacterized protein</fullName>
    </submittedName>
</protein>
<organism evidence="3 4">
    <name type="scientific">Pristionchus mayeri</name>
    <dbReference type="NCBI Taxonomy" id="1317129"/>
    <lineage>
        <taxon>Eukaryota</taxon>
        <taxon>Metazoa</taxon>
        <taxon>Ecdysozoa</taxon>
        <taxon>Nematoda</taxon>
        <taxon>Chromadorea</taxon>
        <taxon>Rhabditida</taxon>
        <taxon>Rhabditina</taxon>
        <taxon>Diplogasteromorpha</taxon>
        <taxon>Diplogasteroidea</taxon>
        <taxon>Neodiplogasteridae</taxon>
        <taxon>Pristionchus</taxon>
    </lineage>
</organism>
<name>A0AAN4ZG43_9BILA</name>
<dbReference type="Proteomes" id="UP001328107">
    <property type="component" value="Unassembled WGS sequence"/>
</dbReference>
<reference evidence="4" key="1">
    <citation type="submission" date="2022-10" db="EMBL/GenBank/DDBJ databases">
        <title>Genome assembly of Pristionchus species.</title>
        <authorList>
            <person name="Yoshida K."/>
            <person name="Sommer R.J."/>
        </authorList>
    </citation>
    <scope>NUCLEOTIDE SEQUENCE [LARGE SCALE GENOMIC DNA]</scope>
    <source>
        <strain evidence="4">RS5460</strain>
    </source>
</reference>
<feature type="region of interest" description="Disordered" evidence="1">
    <location>
        <begin position="54"/>
        <end position="85"/>
    </location>
</feature>
<comment type="caution">
    <text evidence="3">The sequence shown here is derived from an EMBL/GenBank/DDBJ whole genome shotgun (WGS) entry which is preliminary data.</text>
</comment>
<feature type="chain" id="PRO_5042883499" evidence="2">
    <location>
        <begin position="16"/>
        <end position="309"/>
    </location>
</feature>
<evidence type="ECO:0000313" key="4">
    <source>
        <dbReference type="Proteomes" id="UP001328107"/>
    </source>
</evidence>
<evidence type="ECO:0000313" key="3">
    <source>
        <dbReference type="EMBL" id="GMR40201.1"/>
    </source>
</evidence>
<feature type="compositionally biased region" description="Low complexity" evidence="1">
    <location>
        <begin position="54"/>
        <end position="79"/>
    </location>
</feature>
<dbReference type="EMBL" id="BTRK01000003">
    <property type="protein sequence ID" value="GMR40201.1"/>
    <property type="molecule type" value="Genomic_DNA"/>
</dbReference>
<gene>
    <name evidence="3" type="ORF">PMAYCL1PPCAC_10396</name>
</gene>
<feature type="signal peptide" evidence="2">
    <location>
        <begin position="1"/>
        <end position="15"/>
    </location>
</feature>
<sequence>MLPLKFAILVSSSRCLILIGNDCVISQMLHIQGRSHPHRHSLFELDSALASPIPHSSSPISSSSDSLLSSSNSNSNSASPRRRRVNKLDRRLSYNARIFRGMRLDGVKPSAEDVQTCRREARDAFTDASERDARLKAIDDALDTVEELIMFVPDCAATESDQFFVNELSAFLAWIYSSMRFSGYISCLDAHFRDLKDRFRRLLPAIPYTSEQRHLITLRFSQLCLEYAEMVDEESLEWCKVDMQYLDKMITVRERRNSIGKNSGCDNYEAEREERRLRDIADRMRYNLERIQLAWQDCASESRVPEKLV</sequence>
<proteinExistence type="predicted"/>